<protein>
    <submittedName>
        <fullName evidence="1">Uncharacterized protein</fullName>
    </submittedName>
</protein>
<comment type="caution">
    <text evidence="1">The sequence shown here is derived from an EMBL/GenBank/DDBJ whole genome shotgun (WGS) entry which is preliminary data.</text>
</comment>
<dbReference type="EMBL" id="PDNA01000299">
    <property type="protein sequence ID" value="PGG98239.1"/>
    <property type="molecule type" value="Genomic_DNA"/>
</dbReference>
<accession>A0A2B7WNW5</accession>
<keyword evidence="2" id="KW-1185">Reference proteome</keyword>
<reference evidence="1 2" key="1">
    <citation type="submission" date="2017-10" db="EMBL/GenBank/DDBJ databases">
        <title>Comparative genomics in systemic dimorphic fungi from Ajellomycetaceae.</title>
        <authorList>
            <person name="Munoz J.F."/>
            <person name="Mcewen J.G."/>
            <person name="Clay O.K."/>
            <person name="Cuomo C.A."/>
        </authorList>
    </citation>
    <scope>NUCLEOTIDE SEQUENCE [LARGE SCALE GENOMIC DNA]</scope>
    <source>
        <strain evidence="1 2">UAMH7299</strain>
    </source>
</reference>
<sequence length="313" mass="35082">MSHDVGHLYRLSVLDLAGQNLTVACLIQKDLWALQTACGRKLKIKSQLTAEPYLAVSVESLKEAGEEYISAIEAYLRKSSPKKGTAAAAAANANDAARLASIASIESCLRRLTESFCPSRGGRRLEIGRSNQLAKWPASSSVTKYLRKALQGRYHRAGSLKEYEHEFAELFNDDRAQFKHVLFGTADKLSLRVTVWIYTMRRRVDLSPSACCYPRAHPYSMPDPRYSFVQMRQMKWPMASTWSVVAQRAGRALHATSRECRPIPEYLRMGLYSLQAAATLSYCRPSPRAREILGTLQSRMDSTLDDDGRLARG</sequence>
<gene>
    <name evidence="1" type="ORF">AJ80_09564</name>
</gene>
<name>A0A2B7WNW5_POLH7</name>
<dbReference type="AlphaFoldDB" id="A0A2B7WNW5"/>
<dbReference type="Proteomes" id="UP000224634">
    <property type="component" value="Unassembled WGS sequence"/>
</dbReference>
<organism evidence="1 2">
    <name type="scientific">Polytolypa hystricis (strain UAMH7299)</name>
    <dbReference type="NCBI Taxonomy" id="1447883"/>
    <lineage>
        <taxon>Eukaryota</taxon>
        <taxon>Fungi</taxon>
        <taxon>Dikarya</taxon>
        <taxon>Ascomycota</taxon>
        <taxon>Pezizomycotina</taxon>
        <taxon>Eurotiomycetes</taxon>
        <taxon>Eurotiomycetidae</taxon>
        <taxon>Onygenales</taxon>
        <taxon>Onygenales incertae sedis</taxon>
        <taxon>Polytolypa</taxon>
    </lineage>
</organism>
<evidence type="ECO:0000313" key="1">
    <source>
        <dbReference type="EMBL" id="PGG98239.1"/>
    </source>
</evidence>
<evidence type="ECO:0000313" key="2">
    <source>
        <dbReference type="Proteomes" id="UP000224634"/>
    </source>
</evidence>
<proteinExistence type="predicted"/>